<name>A0A6C0GN24_9BACT</name>
<dbReference type="PROSITE" id="PS50929">
    <property type="entry name" value="ABC_TM1F"/>
    <property type="match status" value="1"/>
</dbReference>
<dbReference type="Proteomes" id="UP000480178">
    <property type="component" value="Chromosome"/>
</dbReference>
<evidence type="ECO:0000256" key="4">
    <source>
        <dbReference type="ARBA" id="ARBA00023136"/>
    </source>
</evidence>
<gene>
    <name evidence="8" type="ORF">GXP67_23725</name>
</gene>
<feature type="domain" description="ABC transmembrane type-1" evidence="7">
    <location>
        <begin position="27"/>
        <end position="306"/>
    </location>
</feature>
<dbReference type="Pfam" id="PF00664">
    <property type="entry name" value="ABC_membrane"/>
    <property type="match status" value="1"/>
</dbReference>
<comment type="subcellular location">
    <subcellularLocation>
        <location evidence="1">Cell membrane</location>
        <topology evidence="1">Multi-pass membrane protein</topology>
    </subcellularLocation>
</comment>
<dbReference type="InterPro" id="IPR036640">
    <property type="entry name" value="ABC1_TM_sf"/>
</dbReference>
<dbReference type="Gene3D" id="3.40.50.300">
    <property type="entry name" value="P-loop containing nucleotide triphosphate hydrolases"/>
    <property type="match status" value="1"/>
</dbReference>
<sequence>MASNTNNTPLGKLFALLNSLRREIWYIMIYASIAGIISLSLPLGIQSMIGFVSSGQVSTSVVVLIAFILIGIMVTGGLTIMQLYLVEHIQQKLYASTAFEFAHRVPKMRLESLMGTNPPELMNRFFDIISLQKGIAKMLIDFSAALLQIIFGLILLSFYHPYFIFFGIFLVAILILVIRFTGPQGLKSSLTESKYKYQMANWLQQMAKSIRSFKIMGNSSLGLSKTDYFVSQYLQARKEHFKVLVTQYLSFVGFKTFITGGLLVLGCILVINQEINIGQFVASEIIIILMMAAVEKLLVKLDVVYDVLTSLEKLDQVRQVPLEEERNITLDHLPAGQHVSIELKNLSYRSKGSRHYDLHNLNLQISPGNKISISGTDTSGKMALIQILLGLLQEYEGVVAINTISMRDINRESLHEYTANNSEESLFDGTLLENIQMNRSNISLHDVIWALDMAGLTEYVQELPNGLETYLSGGGAWLPESIVQQLILARIIAEKPRLLILDNLLDKAERKLRKQVLGRLTGNEFNSTIIFFSNDPDILSLCDQIFVMKDGVLSNQTIPEADELTTIKI</sequence>
<proteinExistence type="predicted"/>
<dbReference type="GO" id="GO:0005886">
    <property type="term" value="C:plasma membrane"/>
    <property type="evidence" value="ECO:0007669"/>
    <property type="project" value="UniProtKB-SubCell"/>
</dbReference>
<dbReference type="Pfam" id="PF00005">
    <property type="entry name" value="ABC_tran"/>
    <property type="match status" value="1"/>
</dbReference>
<evidence type="ECO:0000259" key="6">
    <source>
        <dbReference type="PROSITE" id="PS50893"/>
    </source>
</evidence>
<dbReference type="KEGG" id="rhoz:GXP67_23725"/>
<dbReference type="InterPro" id="IPR011527">
    <property type="entry name" value="ABC1_TM_dom"/>
</dbReference>
<protein>
    <submittedName>
        <fullName evidence="8">ATP-binding cassette domain-containing protein</fullName>
    </submittedName>
</protein>
<dbReference type="GO" id="GO:0005524">
    <property type="term" value="F:ATP binding"/>
    <property type="evidence" value="ECO:0007669"/>
    <property type="project" value="UniProtKB-KW"/>
</dbReference>
<dbReference type="PANTHER" id="PTHR43394">
    <property type="entry name" value="ATP-DEPENDENT PERMEASE MDL1, MITOCHONDRIAL"/>
    <property type="match status" value="1"/>
</dbReference>
<dbReference type="RefSeq" id="WP_162445425.1">
    <property type="nucleotide sequence ID" value="NZ_CP048222.1"/>
</dbReference>
<dbReference type="Gene3D" id="1.20.1560.10">
    <property type="entry name" value="ABC transporter type 1, transmembrane domain"/>
    <property type="match status" value="1"/>
</dbReference>
<dbReference type="EMBL" id="CP048222">
    <property type="protein sequence ID" value="QHT69436.1"/>
    <property type="molecule type" value="Genomic_DNA"/>
</dbReference>
<keyword evidence="4 5" id="KW-0472">Membrane</keyword>
<dbReference type="PANTHER" id="PTHR43394:SF4">
    <property type="entry name" value="TOXIN SECRETION ABC TRANSPORTER ATP-BINDING PROTEIN"/>
    <property type="match status" value="1"/>
</dbReference>
<feature type="transmembrane region" description="Helical" evidence="5">
    <location>
        <begin position="61"/>
        <end position="86"/>
    </location>
</feature>
<keyword evidence="3 5" id="KW-1133">Transmembrane helix</keyword>
<evidence type="ECO:0000256" key="3">
    <source>
        <dbReference type="ARBA" id="ARBA00022989"/>
    </source>
</evidence>
<keyword evidence="8" id="KW-0547">Nucleotide-binding</keyword>
<dbReference type="InterPro" id="IPR003439">
    <property type="entry name" value="ABC_transporter-like_ATP-bd"/>
</dbReference>
<feature type="transmembrane region" description="Helical" evidence="5">
    <location>
        <begin position="138"/>
        <end position="156"/>
    </location>
</feature>
<feature type="transmembrane region" description="Helical" evidence="5">
    <location>
        <begin position="24"/>
        <end position="49"/>
    </location>
</feature>
<evidence type="ECO:0000256" key="5">
    <source>
        <dbReference type="SAM" id="Phobius"/>
    </source>
</evidence>
<accession>A0A6C0GN24</accession>
<dbReference type="SUPFAM" id="SSF52540">
    <property type="entry name" value="P-loop containing nucleoside triphosphate hydrolases"/>
    <property type="match status" value="1"/>
</dbReference>
<feature type="domain" description="ABC transporter" evidence="6">
    <location>
        <begin position="341"/>
        <end position="569"/>
    </location>
</feature>
<evidence type="ECO:0000256" key="2">
    <source>
        <dbReference type="ARBA" id="ARBA00022692"/>
    </source>
</evidence>
<evidence type="ECO:0000313" key="8">
    <source>
        <dbReference type="EMBL" id="QHT69436.1"/>
    </source>
</evidence>
<dbReference type="AlphaFoldDB" id="A0A6C0GN24"/>
<dbReference type="SUPFAM" id="SSF90123">
    <property type="entry name" value="ABC transporter transmembrane region"/>
    <property type="match status" value="1"/>
</dbReference>
<feature type="transmembrane region" description="Helical" evidence="5">
    <location>
        <begin position="162"/>
        <end position="180"/>
    </location>
</feature>
<dbReference type="GO" id="GO:0015421">
    <property type="term" value="F:ABC-type oligopeptide transporter activity"/>
    <property type="evidence" value="ECO:0007669"/>
    <property type="project" value="TreeGrafter"/>
</dbReference>
<dbReference type="GO" id="GO:0016887">
    <property type="term" value="F:ATP hydrolysis activity"/>
    <property type="evidence" value="ECO:0007669"/>
    <property type="project" value="InterPro"/>
</dbReference>
<dbReference type="InterPro" id="IPR039421">
    <property type="entry name" value="Type_1_exporter"/>
</dbReference>
<evidence type="ECO:0000256" key="1">
    <source>
        <dbReference type="ARBA" id="ARBA00004651"/>
    </source>
</evidence>
<dbReference type="PROSITE" id="PS50893">
    <property type="entry name" value="ABC_TRANSPORTER_2"/>
    <property type="match status" value="1"/>
</dbReference>
<evidence type="ECO:0000313" key="9">
    <source>
        <dbReference type="Proteomes" id="UP000480178"/>
    </source>
</evidence>
<evidence type="ECO:0000259" key="7">
    <source>
        <dbReference type="PROSITE" id="PS50929"/>
    </source>
</evidence>
<dbReference type="InterPro" id="IPR027417">
    <property type="entry name" value="P-loop_NTPase"/>
</dbReference>
<feature type="transmembrane region" description="Helical" evidence="5">
    <location>
        <begin position="248"/>
        <end position="271"/>
    </location>
</feature>
<reference evidence="8 9" key="1">
    <citation type="submission" date="2020-01" db="EMBL/GenBank/DDBJ databases">
        <authorList>
            <person name="Kim M.K."/>
        </authorList>
    </citation>
    <scope>NUCLEOTIDE SEQUENCE [LARGE SCALE GENOMIC DNA]</scope>
    <source>
        <strain evidence="8 9">172606-1</strain>
    </source>
</reference>
<organism evidence="8 9">
    <name type="scientific">Rhodocytophaga rosea</name>
    <dbReference type="NCBI Taxonomy" id="2704465"/>
    <lineage>
        <taxon>Bacteria</taxon>
        <taxon>Pseudomonadati</taxon>
        <taxon>Bacteroidota</taxon>
        <taxon>Cytophagia</taxon>
        <taxon>Cytophagales</taxon>
        <taxon>Rhodocytophagaceae</taxon>
        <taxon>Rhodocytophaga</taxon>
    </lineage>
</organism>
<keyword evidence="8" id="KW-0067">ATP-binding</keyword>
<keyword evidence="9" id="KW-1185">Reference proteome</keyword>
<keyword evidence="2 5" id="KW-0812">Transmembrane</keyword>